<reference evidence="1 2" key="1">
    <citation type="submission" date="2012-01" db="EMBL/GenBank/DDBJ databases">
        <title>Complete sequence of Desulfotomaculum gibsoniae DSM 7213.</title>
        <authorList>
            <consortium name="US DOE Joint Genome Institute"/>
            <person name="Lucas S."/>
            <person name="Han J."/>
            <person name="Lapidus A."/>
            <person name="Cheng J.-F."/>
            <person name="Goodwin L."/>
            <person name="Pitluck S."/>
            <person name="Peters L."/>
            <person name="Ovchinnikova G."/>
            <person name="Teshima H."/>
            <person name="Detter J.C."/>
            <person name="Han C."/>
            <person name="Tapia R."/>
            <person name="Land M."/>
            <person name="Hauser L."/>
            <person name="Kyrpides N."/>
            <person name="Ivanova N."/>
            <person name="Pagani I."/>
            <person name="Parshina S."/>
            <person name="Plugge C."/>
            <person name="Muyzer G."/>
            <person name="Kuever J."/>
            <person name="Ivanova A."/>
            <person name="Nazina T."/>
            <person name="Klenk H.-P."/>
            <person name="Brambilla E."/>
            <person name="Spring S."/>
            <person name="Stams A.F."/>
            <person name="Woyke T."/>
        </authorList>
    </citation>
    <scope>NUCLEOTIDE SEQUENCE [LARGE SCALE GENOMIC DNA]</scope>
    <source>
        <strain evidence="1 2">DSM 7213</strain>
    </source>
</reference>
<proteinExistence type="predicted"/>
<dbReference type="KEGG" id="dgi:Desgi_4291"/>
<dbReference type="HOGENOM" id="CLU_3198912_0_0_9"/>
<accession>R4KLK3</accession>
<dbReference type="Proteomes" id="UP000013520">
    <property type="component" value="Chromosome"/>
</dbReference>
<evidence type="ECO:0000313" key="2">
    <source>
        <dbReference type="Proteomes" id="UP000013520"/>
    </source>
</evidence>
<sequence length="45" mass="5046">MCTVKLLMENIYALRPPGSSVQERMTGYFISFALQVTIATVGYNM</sequence>
<dbReference type="STRING" id="767817.Desgi_4291"/>
<protein>
    <submittedName>
        <fullName evidence="1">Uncharacterized protein</fullName>
    </submittedName>
</protein>
<keyword evidence="2" id="KW-1185">Reference proteome</keyword>
<dbReference type="AlphaFoldDB" id="R4KLK3"/>
<organism evidence="1 2">
    <name type="scientific">Desulfoscipio gibsoniae DSM 7213</name>
    <dbReference type="NCBI Taxonomy" id="767817"/>
    <lineage>
        <taxon>Bacteria</taxon>
        <taxon>Bacillati</taxon>
        <taxon>Bacillota</taxon>
        <taxon>Clostridia</taxon>
        <taxon>Eubacteriales</taxon>
        <taxon>Desulfallaceae</taxon>
        <taxon>Desulfoscipio</taxon>
    </lineage>
</organism>
<evidence type="ECO:0000313" key="1">
    <source>
        <dbReference type="EMBL" id="AGL03534.1"/>
    </source>
</evidence>
<gene>
    <name evidence="1" type="ORF">Desgi_4291</name>
</gene>
<name>R4KLK3_9FIRM</name>
<dbReference type="EMBL" id="CP003273">
    <property type="protein sequence ID" value="AGL03534.1"/>
    <property type="molecule type" value="Genomic_DNA"/>
</dbReference>